<protein>
    <submittedName>
        <fullName evidence="1">Uncharacterized protein</fullName>
    </submittedName>
</protein>
<reference evidence="1" key="1">
    <citation type="submission" date="2018-02" db="EMBL/GenBank/DDBJ databases">
        <title>Rhizophora mucronata_Transcriptome.</title>
        <authorList>
            <person name="Meera S.P."/>
            <person name="Sreeshan A."/>
            <person name="Augustine A."/>
        </authorList>
    </citation>
    <scope>NUCLEOTIDE SEQUENCE</scope>
    <source>
        <tissue evidence="1">Leaf</tissue>
    </source>
</reference>
<dbReference type="AlphaFoldDB" id="A0A2P2P7H7"/>
<accession>A0A2P2P7H7</accession>
<name>A0A2P2P7H7_RHIMU</name>
<proteinExistence type="predicted"/>
<organism evidence="1">
    <name type="scientific">Rhizophora mucronata</name>
    <name type="common">Asiatic mangrove</name>
    <dbReference type="NCBI Taxonomy" id="61149"/>
    <lineage>
        <taxon>Eukaryota</taxon>
        <taxon>Viridiplantae</taxon>
        <taxon>Streptophyta</taxon>
        <taxon>Embryophyta</taxon>
        <taxon>Tracheophyta</taxon>
        <taxon>Spermatophyta</taxon>
        <taxon>Magnoliopsida</taxon>
        <taxon>eudicotyledons</taxon>
        <taxon>Gunneridae</taxon>
        <taxon>Pentapetalae</taxon>
        <taxon>rosids</taxon>
        <taxon>fabids</taxon>
        <taxon>Malpighiales</taxon>
        <taxon>Rhizophoraceae</taxon>
        <taxon>Rhizophora</taxon>
    </lineage>
</organism>
<sequence>MERLTSLGMTFQRRHLKKKEKNAPICQLLFFPHFPVKVIAGIAPLQ</sequence>
<evidence type="ECO:0000313" key="1">
    <source>
        <dbReference type="EMBL" id="MBX50613.1"/>
    </source>
</evidence>
<dbReference type="EMBL" id="GGEC01070129">
    <property type="protein sequence ID" value="MBX50613.1"/>
    <property type="molecule type" value="Transcribed_RNA"/>
</dbReference>